<protein>
    <recommendedName>
        <fullName evidence="4">aminodeoxychorismate synthase</fullName>
        <ecNumber evidence="4">2.6.1.85</ecNumber>
    </recommendedName>
    <alternativeName>
        <fullName evidence="8">Para-aminobenzoate synthase</fullName>
    </alternativeName>
    <alternativeName>
        <fullName evidence="9">p-aminobenzoic acid synthase</fullName>
    </alternativeName>
</protein>
<evidence type="ECO:0000256" key="1">
    <source>
        <dbReference type="ARBA" id="ARBA00001000"/>
    </source>
</evidence>
<dbReference type="EMBL" id="HBIN01021917">
    <property type="protein sequence ID" value="CAE0446826.1"/>
    <property type="molecule type" value="Transcribed_RNA"/>
</dbReference>
<reference evidence="13" key="1">
    <citation type="submission" date="2021-01" db="EMBL/GenBank/DDBJ databases">
        <authorList>
            <person name="Corre E."/>
            <person name="Pelletier E."/>
            <person name="Niang G."/>
            <person name="Scheremetjew M."/>
            <person name="Finn R."/>
            <person name="Kale V."/>
            <person name="Holt S."/>
            <person name="Cochrane G."/>
            <person name="Meng A."/>
            <person name="Brown T."/>
            <person name="Cohen L."/>
        </authorList>
    </citation>
    <scope>NUCLEOTIDE SEQUENCE</scope>
    <source>
        <strain evidence="13">GSBS06</strain>
    </source>
</reference>
<evidence type="ECO:0000259" key="11">
    <source>
        <dbReference type="Pfam" id="PF00117"/>
    </source>
</evidence>
<dbReference type="GO" id="GO:0046656">
    <property type="term" value="P:folic acid biosynthetic process"/>
    <property type="evidence" value="ECO:0007669"/>
    <property type="project" value="UniProtKB-KW"/>
</dbReference>
<feature type="compositionally biased region" description="Basic and acidic residues" evidence="10">
    <location>
        <begin position="378"/>
        <end position="391"/>
    </location>
</feature>
<dbReference type="InterPro" id="IPR015890">
    <property type="entry name" value="Chorismate_C"/>
</dbReference>
<dbReference type="InterPro" id="IPR019999">
    <property type="entry name" value="Anth_synth_I-like"/>
</dbReference>
<dbReference type="PROSITE" id="PS51273">
    <property type="entry name" value="GATASE_TYPE_1"/>
    <property type="match status" value="1"/>
</dbReference>
<keyword evidence="7" id="KW-0315">Glutamine amidotransferase</keyword>
<evidence type="ECO:0000256" key="7">
    <source>
        <dbReference type="ARBA" id="ARBA00022962"/>
    </source>
</evidence>
<feature type="region of interest" description="Disordered" evidence="10">
    <location>
        <begin position="291"/>
        <end position="316"/>
    </location>
</feature>
<dbReference type="InterPro" id="IPR017926">
    <property type="entry name" value="GATASE"/>
</dbReference>
<dbReference type="PRINTS" id="PR00095">
    <property type="entry name" value="ANTSNTHASEI"/>
</dbReference>
<dbReference type="Gene3D" id="3.60.120.10">
    <property type="entry name" value="Anthranilate synthase"/>
    <property type="match status" value="1"/>
</dbReference>
<evidence type="ECO:0000313" key="13">
    <source>
        <dbReference type="EMBL" id="CAE0446826.1"/>
    </source>
</evidence>
<dbReference type="GO" id="GO:0046654">
    <property type="term" value="P:tetrahydrofolate biosynthetic process"/>
    <property type="evidence" value="ECO:0007669"/>
    <property type="project" value="UniProtKB-UniPathway"/>
</dbReference>
<sequence length="953" mass="105750">MCESKSTCSTIRTLLIDNYDSYTFNLFQVLKDVNGVEPILVQNDDFDSSWQTLCEYLTPGVDFHNLVISPGPGSPSVAADVGICLQALYACIYVHKIPVLGVCLGHQMLAHMYGADVSQLFQPMHGRLSSVHHNGFHDPDSIFYKIPNGFNVVRYHSLAVTNKTAHNENSSLPKAIKVEALTYDPINSSAGVGKDEIDVIMAIKVQPSSDLEVDLNLGMKNNFESDDVNANDAFAFAPCWGVQFHPESISTEYGEKLIANFKRITENYYHSTNKRMEENKIKVHFQKTEMAKSGKGKENRVHINKPPLPLPTLGDNQGVKISEQDDAVLYVRELVFGKNQRTDKPEGVFKFIGSGNDQSVNRSRCAFWLDSATCNWSDDKPSENEGQEKQKTRGRFSYMGNGDGPNAKLVEFSLDQNYRSLSTEDPYDAGSDNHSIRHHLKVSAKVKGGEEWEVVEEPEHDIFSYLDLQLCLLKKKSKLKYTRWCCHRNAAISESEKRISDWEGDFDFLCGYVGFLGYGLRRLCDVKSCGVKSAGKLVHPTRVNPKADESKSSCHIKGQCNNNDAYVPDSAFLFADRVIVWDHLEKKIYLLVWTKTGGNAAQAARSWMSNVQKTLIIPDTKVVVKGSPKVEPQEVEPPRNSEQCIVLGVPNDKEVLISSIPDDVYVKQIESCLALIKMGETYEVCLTKQLYSTVTVDPSKFYELLREINPAPYGAFFEINPVRSDEAIGIDCSHSNRGTSSFAICSSSPERFLRVNRNGTVESKPIKGTIKRGRNVAEDLELAETLRSNVKDRAENLMIVDLVRNDLGRVCESVSVPKLMQVETYETVHQLVSTVTGCIDTERYSTLQTIRAAFPGGSMTGAPKLRTMKIIDEIEPCERGVYSGSLGFLSINGAADLNIVIRTAVITPNGVTVGTGGAIVALSDPTEELNETKLKAEALNTSMCSYIIKHGGV</sequence>
<feature type="domain" description="Chorismate-utilising enzyme C-terminal" evidence="12">
    <location>
        <begin position="663"/>
        <end position="935"/>
    </location>
</feature>
<gene>
    <name evidence="13" type="ORF">ASTO00021_LOCUS16817</name>
</gene>
<dbReference type="PRINTS" id="PR00099">
    <property type="entry name" value="CPSGATASE"/>
</dbReference>
<keyword evidence="6" id="KW-0289">Folate biosynthesis</keyword>
<feature type="region of interest" description="Disordered" evidence="10">
    <location>
        <begin position="378"/>
        <end position="400"/>
    </location>
</feature>
<evidence type="ECO:0000259" key="12">
    <source>
        <dbReference type="Pfam" id="PF00425"/>
    </source>
</evidence>
<name>A0A7S3V1W8_9STRA</name>
<evidence type="ECO:0000256" key="6">
    <source>
        <dbReference type="ARBA" id="ARBA00022909"/>
    </source>
</evidence>
<dbReference type="GO" id="GO:0046820">
    <property type="term" value="F:4-amino-4-deoxychorismate synthase activity"/>
    <property type="evidence" value="ECO:0007669"/>
    <property type="project" value="UniProtKB-EC"/>
</dbReference>
<dbReference type="EC" id="2.6.1.85" evidence="4"/>
<dbReference type="GO" id="GO:0000162">
    <property type="term" value="P:L-tryptophan biosynthetic process"/>
    <property type="evidence" value="ECO:0007669"/>
    <property type="project" value="TreeGrafter"/>
</dbReference>
<comment type="pathway">
    <text evidence="2">Cofactor biosynthesis; tetrahydrofolate biosynthesis; 4-aminobenzoate from chorismate: step 1/2.</text>
</comment>
<organism evidence="13">
    <name type="scientific">Aplanochytrium stocchinoi</name>
    <dbReference type="NCBI Taxonomy" id="215587"/>
    <lineage>
        <taxon>Eukaryota</taxon>
        <taxon>Sar</taxon>
        <taxon>Stramenopiles</taxon>
        <taxon>Bigyra</taxon>
        <taxon>Labyrinthulomycetes</taxon>
        <taxon>Thraustochytrida</taxon>
        <taxon>Thraustochytriidae</taxon>
        <taxon>Aplanochytrium</taxon>
    </lineage>
</organism>
<feature type="compositionally biased region" description="Basic and acidic residues" evidence="10">
    <location>
        <begin position="291"/>
        <end position="301"/>
    </location>
</feature>
<dbReference type="Pfam" id="PF00425">
    <property type="entry name" value="Chorismate_bind"/>
    <property type="match status" value="1"/>
</dbReference>
<evidence type="ECO:0000256" key="10">
    <source>
        <dbReference type="SAM" id="MobiDB-lite"/>
    </source>
</evidence>
<dbReference type="SUPFAM" id="SSF52317">
    <property type="entry name" value="Class I glutamine amidotransferase-like"/>
    <property type="match status" value="1"/>
</dbReference>
<dbReference type="InterPro" id="IPR006221">
    <property type="entry name" value="TrpG/PapA_dom"/>
</dbReference>
<evidence type="ECO:0000256" key="3">
    <source>
        <dbReference type="ARBA" id="ARBA00005970"/>
    </source>
</evidence>
<dbReference type="AlphaFoldDB" id="A0A7S3V1W8"/>
<dbReference type="GO" id="GO:0005737">
    <property type="term" value="C:cytoplasm"/>
    <property type="evidence" value="ECO:0007669"/>
    <property type="project" value="TreeGrafter"/>
</dbReference>
<keyword evidence="5" id="KW-0808">Transferase</keyword>
<evidence type="ECO:0000256" key="5">
    <source>
        <dbReference type="ARBA" id="ARBA00022679"/>
    </source>
</evidence>
<dbReference type="GO" id="GO:0008153">
    <property type="term" value="P:4-aminobenzoate biosynthetic process"/>
    <property type="evidence" value="ECO:0007669"/>
    <property type="project" value="TreeGrafter"/>
</dbReference>
<evidence type="ECO:0000256" key="9">
    <source>
        <dbReference type="ARBA" id="ARBA00031904"/>
    </source>
</evidence>
<proteinExistence type="inferred from homology"/>
<dbReference type="Gene3D" id="3.40.50.880">
    <property type="match status" value="1"/>
</dbReference>
<evidence type="ECO:0000256" key="2">
    <source>
        <dbReference type="ARBA" id="ARBA00005009"/>
    </source>
</evidence>
<dbReference type="UniPathway" id="UPA00077">
    <property type="reaction ID" value="UER00149"/>
</dbReference>
<comment type="catalytic activity">
    <reaction evidence="1">
        <text>chorismate + L-glutamine = 4-amino-4-deoxychorismate + L-glutamate</text>
        <dbReference type="Rhea" id="RHEA:11672"/>
        <dbReference type="ChEBI" id="CHEBI:29748"/>
        <dbReference type="ChEBI" id="CHEBI:29985"/>
        <dbReference type="ChEBI" id="CHEBI:58359"/>
        <dbReference type="ChEBI" id="CHEBI:58406"/>
        <dbReference type="EC" id="2.6.1.85"/>
    </reaction>
</comment>
<dbReference type="SUPFAM" id="SSF56322">
    <property type="entry name" value="ADC synthase"/>
    <property type="match status" value="1"/>
</dbReference>
<comment type="similarity">
    <text evidence="3">In the C-terminal section; belongs to the anthranilate synthase component I family.</text>
</comment>
<evidence type="ECO:0000256" key="4">
    <source>
        <dbReference type="ARBA" id="ARBA00013139"/>
    </source>
</evidence>
<feature type="domain" description="Glutamine amidotransferase" evidence="11">
    <location>
        <begin position="14"/>
        <end position="181"/>
    </location>
</feature>
<dbReference type="CDD" id="cd01743">
    <property type="entry name" value="GATase1_Anthranilate_Synthase"/>
    <property type="match status" value="1"/>
</dbReference>
<accession>A0A7S3V1W8</accession>
<dbReference type="Pfam" id="PF00117">
    <property type="entry name" value="GATase"/>
    <property type="match status" value="1"/>
</dbReference>
<dbReference type="InterPro" id="IPR029062">
    <property type="entry name" value="Class_I_gatase-like"/>
</dbReference>
<dbReference type="PANTHER" id="PTHR11236:SF18">
    <property type="entry name" value="AMINODEOXYCHORISMATE SYNTHASE"/>
    <property type="match status" value="1"/>
</dbReference>
<dbReference type="PANTHER" id="PTHR11236">
    <property type="entry name" value="AMINOBENZOATE/ANTHRANILATE SYNTHASE"/>
    <property type="match status" value="1"/>
</dbReference>
<dbReference type="InterPro" id="IPR005801">
    <property type="entry name" value="ADC_synthase"/>
</dbReference>
<evidence type="ECO:0000256" key="8">
    <source>
        <dbReference type="ARBA" id="ARBA00031329"/>
    </source>
</evidence>